<evidence type="ECO:0000256" key="6">
    <source>
        <dbReference type="ARBA" id="ARBA00022989"/>
    </source>
</evidence>
<feature type="compositionally biased region" description="Polar residues" evidence="11">
    <location>
        <begin position="510"/>
        <end position="520"/>
    </location>
</feature>
<protein>
    <recommendedName>
        <fullName evidence="13">Cation/H+ exchanger transmembrane domain-containing protein</fullName>
    </recommendedName>
</protein>
<feature type="region of interest" description="Disordered" evidence="11">
    <location>
        <begin position="222"/>
        <end position="276"/>
    </location>
</feature>
<keyword evidence="7" id="KW-0915">Sodium</keyword>
<evidence type="ECO:0000256" key="9">
    <source>
        <dbReference type="ARBA" id="ARBA00023136"/>
    </source>
</evidence>
<dbReference type="InterPro" id="IPR006153">
    <property type="entry name" value="Cation/H_exchanger_TM"/>
</dbReference>
<proteinExistence type="inferred from homology"/>
<keyword evidence="10" id="KW-0739">Sodium transport</keyword>
<dbReference type="Proteomes" id="UP000717328">
    <property type="component" value="Unassembled WGS sequence"/>
</dbReference>
<dbReference type="GO" id="GO:0030007">
    <property type="term" value="P:intracellular potassium ion homeostasis"/>
    <property type="evidence" value="ECO:0007669"/>
    <property type="project" value="TreeGrafter"/>
</dbReference>
<feature type="compositionally biased region" description="Acidic residues" evidence="11">
    <location>
        <begin position="376"/>
        <end position="389"/>
    </location>
</feature>
<dbReference type="PANTHER" id="PTHR31382">
    <property type="entry name" value="NA(+)/H(+) ANTIPORTER"/>
    <property type="match status" value="1"/>
</dbReference>
<evidence type="ECO:0000256" key="12">
    <source>
        <dbReference type="SAM" id="Phobius"/>
    </source>
</evidence>
<feature type="transmembrane region" description="Helical" evidence="12">
    <location>
        <begin position="74"/>
        <end position="97"/>
    </location>
</feature>
<dbReference type="Pfam" id="PF00999">
    <property type="entry name" value="Na_H_Exchanger"/>
    <property type="match status" value="1"/>
</dbReference>
<evidence type="ECO:0000256" key="1">
    <source>
        <dbReference type="ARBA" id="ARBA00004141"/>
    </source>
</evidence>
<evidence type="ECO:0000313" key="14">
    <source>
        <dbReference type="EMBL" id="KAG5651042.1"/>
    </source>
</evidence>
<evidence type="ECO:0000256" key="5">
    <source>
        <dbReference type="ARBA" id="ARBA00022692"/>
    </source>
</evidence>
<evidence type="ECO:0000256" key="8">
    <source>
        <dbReference type="ARBA" id="ARBA00023065"/>
    </source>
</evidence>
<dbReference type="PANTHER" id="PTHR31382:SF4">
    <property type="entry name" value="NA(+)_H(+) ANTIPORTER"/>
    <property type="match status" value="1"/>
</dbReference>
<gene>
    <name evidence="14" type="ORF">H0H81_010125</name>
</gene>
<feature type="compositionally biased region" description="Basic and acidic residues" evidence="11">
    <location>
        <begin position="243"/>
        <end position="268"/>
    </location>
</feature>
<name>A0A9P7GQA1_9AGAR</name>
<evidence type="ECO:0000256" key="3">
    <source>
        <dbReference type="ARBA" id="ARBA00022448"/>
    </source>
</evidence>
<feature type="transmembrane region" description="Helical" evidence="12">
    <location>
        <begin position="43"/>
        <end position="62"/>
    </location>
</feature>
<keyword evidence="15" id="KW-1185">Reference proteome</keyword>
<feature type="domain" description="Cation/H+ exchanger transmembrane" evidence="13">
    <location>
        <begin position="3"/>
        <end position="172"/>
    </location>
</feature>
<dbReference type="AlphaFoldDB" id="A0A9P7GQA1"/>
<keyword evidence="6 12" id="KW-1133">Transmembrane helix</keyword>
<evidence type="ECO:0000256" key="2">
    <source>
        <dbReference type="ARBA" id="ARBA00005248"/>
    </source>
</evidence>
<keyword evidence="8" id="KW-0406">Ion transport</keyword>
<feature type="compositionally biased region" description="Polar residues" evidence="11">
    <location>
        <begin position="474"/>
        <end position="490"/>
    </location>
</feature>
<sequence>MLTIGICTLLGSDDLLAAFACGTAFAWDGFFNRQTEESVFSSVIDLLFNVAAFVYVGAWMPFSSFQNIETTLSVWRLIVIAILVLILRRLPIMVALYKWIPDIKNIREAVFSGHFGPIGIGAVFISTLASEVIEKSPKAHDPQVALLSKSIQPIVAFMVLCSITIHGLSIPSFSLGRRVHTVSRTWSRHAPPDWTTSARIVERGAADIVINRDSVMERGELRADAKASESRTLNSSSQSMSTPEKDQGSINTRMEKVDLEPTEGKSDTPPDGTETVMEWTEGNQRIIERRSFPGDDVSVCPSFENQALAEIEQVEVEVVDIENPTTATSGLAAQLRQSLHGLVHHLSDSQDNNSRSPADVHANPAAETSAGQAVPEAEDDGGWASEEDGSERGSQSSTVPKKKTKTRPRSQLLGAKRQVRQRNPPRRSSGTPPVINLNDDYSGAPSSSTTPPNEESDSRGRSNRTRFAPEPHRSQSGQDLRTLIRSSSIGDNMGAPRNQRLTHIRALHSSPPTREASPSRSAVRFLNDTSRTPEAQD</sequence>
<keyword evidence="4" id="KW-0050">Antiport</keyword>
<evidence type="ECO:0000256" key="11">
    <source>
        <dbReference type="SAM" id="MobiDB-lite"/>
    </source>
</evidence>
<reference evidence="14" key="2">
    <citation type="submission" date="2021-10" db="EMBL/GenBank/DDBJ databases">
        <title>Phylogenomics reveals ancestral predisposition of the termite-cultivated fungus Termitomyces towards a domesticated lifestyle.</title>
        <authorList>
            <person name="Auxier B."/>
            <person name="Grum-Grzhimaylo A."/>
            <person name="Cardenas M.E."/>
            <person name="Lodge J.D."/>
            <person name="Laessoe T."/>
            <person name="Pedersen O."/>
            <person name="Smith M.E."/>
            <person name="Kuyper T.W."/>
            <person name="Franco-Molano E.A."/>
            <person name="Baroni T.J."/>
            <person name="Aanen D.K."/>
        </authorList>
    </citation>
    <scope>NUCLEOTIDE SEQUENCE</scope>
    <source>
        <strain evidence="14">D49</strain>
    </source>
</reference>
<feature type="transmembrane region" description="Helical" evidence="12">
    <location>
        <begin position="15"/>
        <end position="31"/>
    </location>
</feature>
<comment type="subcellular location">
    <subcellularLocation>
        <location evidence="1">Membrane</location>
        <topology evidence="1">Multi-pass membrane protein</topology>
    </subcellularLocation>
</comment>
<dbReference type="GO" id="GO:0015385">
    <property type="term" value="F:sodium:proton antiporter activity"/>
    <property type="evidence" value="ECO:0007669"/>
    <property type="project" value="InterPro"/>
</dbReference>
<reference evidence="14" key="1">
    <citation type="submission" date="2021-02" db="EMBL/GenBank/DDBJ databases">
        <authorList>
            <person name="Nieuwenhuis M."/>
            <person name="Van De Peppel L.J.J."/>
        </authorList>
    </citation>
    <scope>NUCLEOTIDE SEQUENCE</scope>
    <source>
        <strain evidence="14">D49</strain>
    </source>
</reference>
<feature type="transmembrane region" description="Helical" evidence="12">
    <location>
        <begin position="109"/>
        <end position="130"/>
    </location>
</feature>
<feature type="region of interest" description="Disordered" evidence="11">
    <location>
        <begin position="346"/>
        <end position="537"/>
    </location>
</feature>
<comment type="similarity">
    <text evidence="2">Belongs to the fungal Na(+)/H(+) exchanger family.</text>
</comment>
<dbReference type="GO" id="GO:0036376">
    <property type="term" value="P:sodium ion export across plasma membrane"/>
    <property type="evidence" value="ECO:0007669"/>
    <property type="project" value="InterPro"/>
</dbReference>
<evidence type="ECO:0000256" key="7">
    <source>
        <dbReference type="ARBA" id="ARBA00023053"/>
    </source>
</evidence>
<dbReference type="GO" id="GO:0005886">
    <property type="term" value="C:plasma membrane"/>
    <property type="evidence" value="ECO:0007669"/>
    <property type="project" value="InterPro"/>
</dbReference>
<dbReference type="GO" id="GO:0120029">
    <property type="term" value="P:proton export across plasma membrane"/>
    <property type="evidence" value="ECO:0007669"/>
    <property type="project" value="InterPro"/>
</dbReference>
<organism evidence="14 15">
    <name type="scientific">Sphagnurus paluster</name>
    <dbReference type="NCBI Taxonomy" id="117069"/>
    <lineage>
        <taxon>Eukaryota</taxon>
        <taxon>Fungi</taxon>
        <taxon>Dikarya</taxon>
        <taxon>Basidiomycota</taxon>
        <taxon>Agaricomycotina</taxon>
        <taxon>Agaricomycetes</taxon>
        <taxon>Agaricomycetidae</taxon>
        <taxon>Agaricales</taxon>
        <taxon>Tricholomatineae</taxon>
        <taxon>Lyophyllaceae</taxon>
        <taxon>Sphagnurus</taxon>
    </lineage>
</organism>
<feature type="transmembrane region" description="Helical" evidence="12">
    <location>
        <begin position="150"/>
        <end position="168"/>
    </location>
</feature>
<evidence type="ECO:0000259" key="13">
    <source>
        <dbReference type="Pfam" id="PF00999"/>
    </source>
</evidence>
<accession>A0A9P7GQA1</accession>
<dbReference type="GO" id="GO:0042391">
    <property type="term" value="P:regulation of membrane potential"/>
    <property type="evidence" value="ECO:0007669"/>
    <property type="project" value="InterPro"/>
</dbReference>
<keyword evidence="9 12" id="KW-0472">Membrane</keyword>
<feature type="compositionally biased region" description="Polar residues" evidence="11">
    <location>
        <begin position="230"/>
        <end position="242"/>
    </location>
</feature>
<evidence type="ECO:0000313" key="15">
    <source>
        <dbReference type="Proteomes" id="UP000717328"/>
    </source>
</evidence>
<evidence type="ECO:0000256" key="4">
    <source>
        <dbReference type="ARBA" id="ARBA00022449"/>
    </source>
</evidence>
<comment type="caution">
    <text evidence="14">The sequence shown here is derived from an EMBL/GenBank/DDBJ whole genome shotgun (WGS) entry which is preliminary data.</text>
</comment>
<dbReference type="EMBL" id="JABCKI010000310">
    <property type="protein sequence ID" value="KAG5651042.1"/>
    <property type="molecule type" value="Genomic_DNA"/>
</dbReference>
<keyword evidence="3" id="KW-0813">Transport</keyword>
<feature type="compositionally biased region" description="Polar residues" evidence="11">
    <location>
        <begin position="527"/>
        <end position="537"/>
    </location>
</feature>
<keyword evidence="5 12" id="KW-0812">Transmembrane</keyword>
<dbReference type="OrthoDB" id="2190219at2759"/>
<evidence type="ECO:0000256" key="10">
    <source>
        <dbReference type="ARBA" id="ARBA00023201"/>
    </source>
</evidence>
<dbReference type="InterPro" id="IPR004712">
    <property type="entry name" value="Na+/H+_antiporter_fungi"/>
</dbReference>